<dbReference type="PANTHER" id="PTHR37835:SF1">
    <property type="entry name" value="ALPHA-CLOSTRIPAIN"/>
    <property type="match status" value="1"/>
</dbReference>
<dbReference type="Pfam" id="PF03415">
    <property type="entry name" value="Peptidase_C11"/>
    <property type="match status" value="1"/>
</dbReference>
<dbReference type="Gene3D" id="3.40.50.11970">
    <property type="match status" value="1"/>
</dbReference>
<name>A0A7M2WY21_9BACT</name>
<keyword evidence="3" id="KW-1185">Reference proteome</keyword>
<reference evidence="2 3" key="1">
    <citation type="submission" date="2020-10" db="EMBL/GenBank/DDBJ databases">
        <title>Wide distribution of Phycisphaera-like planctomycetes from WD2101 soil group in peatlands and genome analysis of the first cultivated representative.</title>
        <authorList>
            <person name="Dedysh S.N."/>
            <person name="Beletsky A.V."/>
            <person name="Ivanova A."/>
            <person name="Kulichevskaya I.S."/>
            <person name="Suzina N.E."/>
            <person name="Philippov D.A."/>
            <person name="Rakitin A.L."/>
            <person name="Mardanov A.V."/>
            <person name="Ravin N.V."/>
        </authorList>
    </citation>
    <scope>NUCLEOTIDE SEQUENCE [LARGE SCALE GENOMIC DNA]</scope>
    <source>
        <strain evidence="2 3">M1803</strain>
    </source>
</reference>
<organism evidence="2 3">
    <name type="scientific">Humisphaera borealis</name>
    <dbReference type="NCBI Taxonomy" id="2807512"/>
    <lineage>
        <taxon>Bacteria</taxon>
        <taxon>Pseudomonadati</taxon>
        <taxon>Planctomycetota</taxon>
        <taxon>Phycisphaerae</taxon>
        <taxon>Tepidisphaerales</taxon>
        <taxon>Tepidisphaeraceae</taxon>
        <taxon>Humisphaera</taxon>
    </lineage>
</organism>
<dbReference type="InterPro" id="IPR005077">
    <property type="entry name" value="Peptidase_C11"/>
</dbReference>
<evidence type="ECO:0000313" key="2">
    <source>
        <dbReference type="EMBL" id="QOV90398.1"/>
    </source>
</evidence>
<feature type="compositionally biased region" description="Low complexity" evidence="1">
    <location>
        <begin position="102"/>
        <end position="114"/>
    </location>
</feature>
<gene>
    <name evidence="2" type="ORF">IPV69_03250</name>
</gene>
<dbReference type="RefSeq" id="WP_206293479.1">
    <property type="nucleotide sequence ID" value="NZ_CP063458.1"/>
</dbReference>
<sequence length="1066" mass="116636">MASAASVHAADFSGTYLNADVTLQLTAGGGGYTGRLTVKGKEYPVSAREDAGGLKGMFKAGTSTFEFTATLEKQLLTLRSGSSTYELKLDVPLPATGPAPAPQQSFPQPTYPTSRPAPPPPIQSPTHDAAIAFFKAPVTLQADPKREWLIVLYLNGDSNLDANGVYNLEMAERGIGDGVEMIALYDRPVGKDRKGQERKSRLYRVRKNKTEALDSEVLKEFGILDMTDPRLLAAFTEWTLKTYPAKQYASIAWNHGGGWQSLHSDDNAGAPDRRIFGMTLPGFRQGLSDGMKAAGLKKWDVFIFDMCLMAQLEVAAEMYGLADIMIASQDVEPGQGVPYDKVLEAFSRGTFGGRRIASEIVTEFDKFYKTSSKSTTTLSAVDLTLFPEVNTKLNAVCDKLVTVLPKQWSSFAKSIFHAEQYNQSRDDFRMGVFALQSVDMLDVLKKCRGTFSEFPAEAEFKDLVAVMDRYVITSANSTRHWQSNGVAIYAPVIQGAYDPDYEKLKFYQGSSWPKLIKALYPEQARNNQPPVFKKVELVSSDDKPVPSLQAVSGTRLAIEIEGNSIVWIKDMTAVREAGGVRAIMSTVVVDENFLEKMEDSHKKFGQEDDIILPQFKDGHNRVRQFQYGLRAMMTDGHDTVEVMLDNSGLGELGDFVVPVMVQDPALGEAPVRGILKSGFTGMVVEQVIVFIESPQGVRRAALEPGEQTKIMPRFPFIKDDGTVSMVTRGAINYGKGLIFHIDLLPAGDYESILTAETMTGAMARTRFPFKVEVDPNIVASKQNFRQFKSEMLVGTFDWTIPTEPPQQIGSMVVRPTKGPLAYSVELTMPGPDGKPAVRRGMLFVTLEGLPSFHMQLGTSGNRPEGALMGPLFFVPDKGIIMARPLGLEMNIFWVKKGGGPVVNNGGQPPERVVPQGWAIVSDGNGIVSLAVPPNLPNQAALVNNKRQLLPGFDFNAIDNQLLAGVEIIRFDGERDPNRVMRALVAAMQQMGLQSQFEAGKPMKIDGVDATGYVGQFMAGNLVYAMGVNLISTPKGIVAVNFAHAPQNAESSLPVLTQIIKTIRVAK</sequence>
<dbReference type="EMBL" id="CP063458">
    <property type="protein sequence ID" value="QOV90398.1"/>
    <property type="molecule type" value="Genomic_DNA"/>
</dbReference>
<dbReference type="Proteomes" id="UP000593765">
    <property type="component" value="Chromosome"/>
</dbReference>
<evidence type="ECO:0000256" key="1">
    <source>
        <dbReference type="SAM" id="MobiDB-lite"/>
    </source>
</evidence>
<accession>A0A7M2WY21</accession>
<protein>
    <submittedName>
        <fullName evidence="2">Uncharacterized protein</fullName>
    </submittedName>
</protein>
<dbReference type="PANTHER" id="PTHR37835">
    <property type="entry name" value="ALPHA-CLOSTRIPAIN"/>
    <property type="match status" value="1"/>
</dbReference>
<proteinExistence type="predicted"/>
<feature type="region of interest" description="Disordered" evidence="1">
    <location>
        <begin position="93"/>
        <end position="122"/>
    </location>
</feature>
<evidence type="ECO:0000313" key="3">
    <source>
        <dbReference type="Proteomes" id="UP000593765"/>
    </source>
</evidence>
<dbReference type="AlphaFoldDB" id="A0A7M2WY21"/>
<dbReference type="KEGG" id="hbs:IPV69_03250"/>